<dbReference type="AlphaFoldDB" id="A0A914RPK1"/>
<evidence type="ECO:0000313" key="2">
    <source>
        <dbReference type="Proteomes" id="UP000887564"/>
    </source>
</evidence>
<keyword evidence="2" id="KW-1185">Reference proteome</keyword>
<accession>A0A914RPK1</accession>
<dbReference type="Proteomes" id="UP000887564">
    <property type="component" value="Unplaced"/>
</dbReference>
<evidence type="ECO:0000313" key="3">
    <source>
        <dbReference type="WBParaSite" id="PEQ_0000828201-mRNA-1"/>
    </source>
</evidence>
<feature type="compositionally biased region" description="Low complexity" evidence="1">
    <location>
        <begin position="21"/>
        <end position="37"/>
    </location>
</feature>
<dbReference type="WBParaSite" id="PEQ_0000828201-mRNA-1">
    <property type="protein sequence ID" value="PEQ_0000828201-mRNA-1"/>
    <property type="gene ID" value="PEQ_0000828201"/>
</dbReference>
<organism evidence="2 3">
    <name type="scientific">Parascaris equorum</name>
    <name type="common">Equine roundworm</name>
    <dbReference type="NCBI Taxonomy" id="6256"/>
    <lineage>
        <taxon>Eukaryota</taxon>
        <taxon>Metazoa</taxon>
        <taxon>Ecdysozoa</taxon>
        <taxon>Nematoda</taxon>
        <taxon>Chromadorea</taxon>
        <taxon>Rhabditida</taxon>
        <taxon>Spirurina</taxon>
        <taxon>Ascaridomorpha</taxon>
        <taxon>Ascaridoidea</taxon>
        <taxon>Ascarididae</taxon>
        <taxon>Parascaris</taxon>
    </lineage>
</organism>
<feature type="region of interest" description="Disordered" evidence="1">
    <location>
        <begin position="17"/>
        <end position="38"/>
    </location>
</feature>
<proteinExistence type="predicted"/>
<name>A0A914RPK1_PAREQ</name>
<sequence length="179" mass="20631">MTHHLAHGSEFVETVQPNDLQQQQQQQQPQQQQQQQQAVIENIAMHSSFDPPTPPSPQLPTKNTSPFQILNPTQSSSRMSLSDDHYDQYMMAANPSHSKLLRRNRPSLTRQPDAVHDICQVISTIPFFLQWMPPSSFEHIGYSKDCVNDFHLYIAFLMTYCRSRISLSNFKYCPLNEGI</sequence>
<reference evidence="3" key="1">
    <citation type="submission" date="2022-11" db="UniProtKB">
        <authorList>
            <consortium name="WormBaseParasite"/>
        </authorList>
    </citation>
    <scope>IDENTIFICATION</scope>
</reference>
<protein>
    <submittedName>
        <fullName evidence="3">Uncharacterized protein</fullName>
    </submittedName>
</protein>
<evidence type="ECO:0000256" key="1">
    <source>
        <dbReference type="SAM" id="MobiDB-lite"/>
    </source>
</evidence>